<dbReference type="EMBL" id="JAAAMV010000008">
    <property type="protein sequence ID" value="NBD24686.1"/>
    <property type="molecule type" value="Genomic_DNA"/>
</dbReference>
<comment type="caution">
    <text evidence="1">The sequence shown here is derived from an EMBL/GenBank/DDBJ whole genome shotgun (WGS) entry which is preliminary data.</text>
</comment>
<dbReference type="Proteomes" id="UP000665561">
    <property type="component" value="Unassembled WGS sequence"/>
</dbReference>
<dbReference type="Pfam" id="PF00300">
    <property type="entry name" value="His_Phos_1"/>
    <property type="match status" value="1"/>
</dbReference>
<dbReference type="CDD" id="cd07067">
    <property type="entry name" value="HP_PGM_like"/>
    <property type="match status" value="1"/>
</dbReference>
<dbReference type="InterPro" id="IPR013078">
    <property type="entry name" value="His_Pase_superF_clade-1"/>
</dbReference>
<dbReference type="SMART" id="SM00855">
    <property type="entry name" value="PGAM"/>
    <property type="match status" value="1"/>
</dbReference>
<dbReference type="InterPro" id="IPR029033">
    <property type="entry name" value="His_PPase_superfam"/>
</dbReference>
<dbReference type="SUPFAM" id="SSF53254">
    <property type="entry name" value="Phosphoglycerate mutase-like"/>
    <property type="match status" value="1"/>
</dbReference>
<name>A0ABW9XQJ5_9BACL</name>
<reference evidence="1 2" key="1">
    <citation type="submission" date="2020-01" db="EMBL/GenBank/DDBJ databases">
        <title>Paenibacillus soybeanensis sp. nov. isolated from the nodules of soybean (Glycine max(L.) Merr).</title>
        <authorList>
            <person name="Wang H."/>
        </authorList>
    </citation>
    <scope>NUCLEOTIDE SEQUENCE [LARGE SCALE GENOMIC DNA]</scope>
    <source>
        <strain evidence="1 2">T1</strain>
    </source>
</reference>
<dbReference type="PANTHER" id="PTHR48100">
    <property type="entry name" value="BROAD-SPECIFICITY PHOSPHATASE YOR283W-RELATED"/>
    <property type="match status" value="1"/>
</dbReference>
<accession>A0ABW9XQJ5</accession>
<keyword evidence="2" id="KW-1185">Reference proteome</keyword>
<gene>
    <name evidence="1" type="ORF">GT019_12455</name>
</gene>
<organism evidence="1 2">
    <name type="scientific">Paenibacillus glycinis</name>
    <dbReference type="NCBI Taxonomy" id="2697035"/>
    <lineage>
        <taxon>Bacteria</taxon>
        <taxon>Bacillati</taxon>
        <taxon>Bacillota</taxon>
        <taxon>Bacilli</taxon>
        <taxon>Bacillales</taxon>
        <taxon>Paenibacillaceae</taxon>
        <taxon>Paenibacillus</taxon>
    </lineage>
</organism>
<dbReference type="Gene3D" id="3.40.50.1240">
    <property type="entry name" value="Phosphoglycerate mutase-like"/>
    <property type="match status" value="1"/>
</dbReference>
<proteinExistence type="predicted"/>
<evidence type="ECO:0000313" key="2">
    <source>
        <dbReference type="Proteomes" id="UP000665561"/>
    </source>
</evidence>
<sequence length="199" mass="21798">MDTDFYLVRHGKKEPGTGDVPLSTEGISQAQATARHFRAMRIHRIVSSPLLRSAQTAVILAKETVAQVSEDIRLRERANWGDLPGQTFEAFVESWERCTLERDFSPPAGDSARKAGERLASCLSDLAAEHPGETILLVTHGGLITDFLVNVIPEAALMAIRPNFIAEQSKLVSECSITIVSCRNGTFALRDFASVNHLP</sequence>
<dbReference type="InterPro" id="IPR050275">
    <property type="entry name" value="PGM_Phosphatase"/>
</dbReference>
<evidence type="ECO:0000313" key="1">
    <source>
        <dbReference type="EMBL" id="NBD24686.1"/>
    </source>
</evidence>
<dbReference type="RefSeq" id="WP_161743503.1">
    <property type="nucleotide sequence ID" value="NZ_JAAAMV010000008.1"/>
</dbReference>
<protein>
    <submittedName>
        <fullName evidence="1">Histidine phosphatase family protein</fullName>
    </submittedName>
</protein>